<dbReference type="AlphaFoldDB" id="A0A4C1W4K6"/>
<evidence type="ECO:0000313" key="2">
    <source>
        <dbReference type="Proteomes" id="UP000299102"/>
    </source>
</evidence>
<keyword evidence="2" id="KW-1185">Reference proteome</keyword>
<dbReference type="Proteomes" id="UP000299102">
    <property type="component" value="Unassembled WGS sequence"/>
</dbReference>
<dbReference type="EMBL" id="BGZK01000474">
    <property type="protein sequence ID" value="GBP45933.1"/>
    <property type="molecule type" value="Genomic_DNA"/>
</dbReference>
<organism evidence="1 2">
    <name type="scientific">Eumeta variegata</name>
    <name type="common">Bagworm moth</name>
    <name type="synonym">Eumeta japonica</name>
    <dbReference type="NCBI Taxonomy" id="151549"/>
    <lineage>
        <taxon>Eukaryota</taxon>
        <taxon>Metazoa</taxon>
        <taxon>Ecdysozoa</taxon>
        <taxon>Arthropoda</taxon>
        <taxon>Hexapoda</taxon>
        <taxon>Insecta</taxon>
        <taxon>Pterygota</taxon>
        <taxon>Neoptera</taxon>
        <taxon>Endopterygota</taxon>
        <taxon>Lepidoptera</taxon>
        <taxon>Glossata</taxon>
        <taxon>Ditrysia</taxon>
        <taxon>Tineoidea</taxon>
        <taxon>Psychidae</taxon>
        <taxon>Oiketicinae</taxon>
        <taxon>Eumeta</taxon>
    </lineage>
</organism>
<comment type="caution">
    <text evidence="1">The sequence shown here is derived from an EMBL/GenBank/DDBJ whole genome shotgun (WGS) entry which is preliminary data.</text>
</comment>
<reference evidence="1 2" key="1">
    <citation type="journal article" date="2019" name="Commun. Biol.">
        <title>The bagworm genome reveals a unique fibroin gene that provides high tensile strength.</title>
        <authorList>
            <person name="Kono N."/>
            <person name="Nakamura H."/>
            <person name="Ohtoshi R."/>
            <person name="Tomita M."/>
            <person name="Numata K."/>
            <person name="Arakawa K."/>
        </authorList>
    </citation>
    <scope>NUCLEOTIDE SEQUENCE [LARGE SCALE GENOMIC DNA]</scope>
</reference>
<accession>A0A4C1W4K6</accession>
<protein>
    <submittedName>
        <fullName evidence="1">Uncharacterized protein</fullName>
    </submittedName>
</protein>
<evidence type="ECO:0000313" key="1">
    <source>
        <dbReference type="EMBL" id="GBP45933.1"/>
    </source>
</evidence>
<sequence>MCDVVQFSFVCAHGFPEQSNWAIDKNRRRASTSLSGAAEINLRINYRVITVHPAVAMPHLAGRGARASKGASEFPRRLTGHNCDHLRRFSGDKGQWHFSCRDLLRSGHLRDDRPPRALFIVEFESVKYPRTCHRARSEIYKRIITEYKVANKWKNSCGSEWECSESEDVAAAMSAPAATESASTDTGGR</sequence>
<proteinExistence type="predicted"/>
<name>A0A4C1W4K6_EUMVA</name>
<gene>
    <name evidence="1" type="ORF">EVAR_41234_1</name>
</gene>